<evidence type="ECO:0008006" key="5">
    <source>
        <dbReference type="Google" id="ProtNLM"/>
    </source>
</evidence>
<dbReference type="STRING" id="1302690.BUE76_14400"/>
<protein>
    <recommendedName>
        <fullName evidence="5">Colicin import membrane protein</fullName>
    </recommendedName>
</protein>
<proteinExistence type="predicted"/>
<dbReference type="RefSeq" id="WP_073041101.1">
    <property type="nucleotide sequence ID" value="NZ_FQUO01000004.1"/>
</dbReference>
<feature type="region of interest" description="Disordered" evidence="1">
    <location>
        <begin position="34"/>
        <end position="70"/>
    </location>
</feature>
<feature type="chain" id="PRO_5013132812" description="Colicin import membrane protein" evidence="2">
    <location>
        <begin position="23"/>
        <end position="103"/>
    </location>
</feature>
<dbReference type="AlphaFoldDB" id="A0A1M4XV05"/>
<evidence type="ECO:0000256" key="2">
    <source>
        <dbReference type="SAM" id="SignalP"/>
    </source>
</evidence>
<keyword evidence="4" id="KW-1185">Reference proteome</keyword>
<name>A0A1M4XV05_9BACT</name>
<feature type="signal peptide" evidence="2">
    <location>
        <begin position="1"/>
        <end position="22"/>
    </location>
</feature>
<dbReference type="Proteomes" id="UP000184368">
    <property type="component" value="Unassembled WGS sequence"/>
</dbReference>
<keyword evidence="2" id="KW-0732">Signal</keyword>
<accession>A0A1M4XV05</accession>
<evidence type="ECO:0000256" key="1">
    <source>
        <dbReference type="SAM" id="MobiDB-lite"/>
    </source>
</evidence>
<dbReference type="OrthoDB" id="674866at2"/>
<dbReference type="EMBL" id="FQUO01000004">
    <property type="protein sequence ID" value="SHE97082.1"/>
    <property type="molecule type" value="Genomic_DNA"/>
</dbReference>
<reference evidence="3 4" key="1">
    <citation type="submission" date="2016-11" db="EMBL/GenBank/DDBJ databases">
        <authorList>
            <person name="Jaros S."/>
            <person name="Januszkiewicz K."/>
            <person name="Wedrychowicz H."/>
        </authorList>
    </citation>
    <scope>NUCLEOTIDE SEQUENCE [LARGE SCALE GENOMIC DNA]</scope>
    <source>
        <strain evidence="3 4">DSM 26897</strain>
    </source>
</reference>
<gene>
    <name evidence="3" type="ORF">SAMN05444008_10444</name>
</gene>
<evidence type="ECO:0000313" key="4">
    <source>
        <dbReference type="Proteomes" id="UP000184368"/>
    </source>
</evidence>
<feature type="compositionally biased region" description="Basic and acidic residues" evidence="1">
    <location>
        <begin position="55"/>
        <end position="65"/>
    </location>
</feature>
<organism evidence="3 4">
    <name type="scientific">Cnuella takakiae</name>
    <dbReference type="NCBI Taxonomy" id="1302690"/>
    <lineage>
        <taxon>Bacteria</taxon>
        <taxon>Pseudomonadati</taxon>
        <taxon>Bacteroidota</taxon>
        <taxon>Chitinophagia</taxon>
        <taxon>Chitinophagales</taxon>
        <taxon>Chitinophagaceae</taxon>
        <taxon>Cnuella</taxon>
    </lineage>
</organism>
<sequence>MKKILSIAAILAATSLTVPAFAQNSKVEKVGQDIKKGAKKAGNKTAEIASKGKSRVTDTEHKDKVGPNGENIFIDNHSRYYWVDDKGKRHYVTEGQLKDKPKD</sequence>
<evidence type="ECO:0000313" key="3">
    <source>
        <dbReference type="EMBL" id="SHE97082.1"/>
    </source>
</evidence>